<sequence length="501" mass="54858">MKKISYILTAGLALGSVLFTGCSDFLDINTDPDNIVSTNAPLPQLLTAAQVNLGFEGGSDKFRYASILTQQFSGQASPGFQTFEYNRFNITGSDQNNLWSSMFATTLSDLELIIKNATASGSPHYSGVAKIMKAYQYQLAVDMWGNIPYAQALMLDQNTQPAYDEASAIYTNLITLLNEGITEVKAETSALSPGTNSVIFPGAFATTKKQWEKLANTLKLRIYIHYSKVDPAFMTQQINTLLGSNAVFMEGNEDSFQMAFLDEANRRNPIHAYEISRPNYLFPGADFVDLMNSKLDPRRSSYFTAFPYGSTNYKGVKAGDPGTVNYSRMHTYLRGTVSGTPTPNADGGILATALTYNGTAPIRMLTYAEYCFIRAEAAARGANGVAQEWFSKGITASMKSAGVADAAIATYLTANGTLAGASEAMIKQIIEEKYVALYGVAVEPWTDYRRTGYPALTLPANPMEPAVPRSLYYPQSEVDTNPINLPAQKTNQQVRIFWDKQ</sequence>
<dbReference type="PROSITE" id="PS51257">
    <property type="entry name" value="PROKAR_LIPOPROTEIN"/>
    <property type="match status" value="1"/>
</dbReference>
<gene>
    <name evidence="2" type="ORF">DSL64_23620</name>
</gene>
<reference evidence="2 3" key="1">
    <citation type="submission" date="2018-07" db="EMBL/GenBank/DDBJ databases">
        <title>Dyadobacter roseus sp. nov., isolated from rose rhizosphere soil.</title>
        <authorList>
            <person name="Chen L."/>
        </authorList>
    </citation>
    <scope>NUCLEOTIDE SEQUENCE [LARGE SCALE GENOMIC DNA]</scope>
    <source>
        <strain evidence="2 3">RS19</strain>
    </source>
</reference>
<dbReference type="InterPro" id="IPR011990">
    <property type="entry name" value="TPR-like_helical_dom_sf"/>
</dbReference>
<dbReference type="AlphaFoldDB" id="A0A3D8Y887"/>
<dbReference type="Proteomes" id="UP000256373">
    <property type="component" value="Unassembled WGS sequence"/>
</dbReference>
<evidence type="ECO:0000256" key="1">
    <source>
        <dbReference type="SAM" id="SignalP"/>
    </source>
</evidence>
<dbReference type="OrthoDB" id="622163at2"/>
<evidence type="ECO:0000313" key="3">
    <source>
        <dbReference type="Proteomes" id="UP000256373"/>
    </source>
</evidence>
<evidence type="ECO:0008006" key="4">
    <source>
        <dbReference type="Google" id="ProtNLM"/>
    </source>
</evidence>
<feature type="chain" id="PRO_5017684176" description="SusD/RagB family nutrient-binding outer membrane lipoprotein" evidence="1">
    <location>
        <begin position="22"/>
        <end position="501"/>
    </location>
</feature>
<dbReference type="InterPro" id="IPR041662">
    <property type="entry name" value="SusD-like_2"/>
</dbReference>
<organism evidence="2 3">
    <name type="scientific">Dyadobacter luteus</name>
    <dbReference type="NCBI Taxonomy" id="2259619"/>
    <lineage>
        <taxon>Bacteria</taxon>
        <taxon>Pseudomonadati</taxon>
        <taxon>Bacteroidota</taxon>
        <taxon>Cytophagia</taxon>
        <taxon>Cytophagales</taxon>
        <taxon>Spirosomataceae</taxon>
        <taxon>Dyadobacter</taxon>
    </lineage>
</organism>
<dbReference type="Gene3D" id="1.25.40.390">
    <property type="match status" value="1"/>
</dbReference>
<dbReference type="SUPFAM" id="SSF48452">
    <property type="entry name" value="TPR-like"/>
    <property type="match status" value="1"/>
</dbReference>
<dbReference type="Pfam" id="PF12771">
    <property type="entry name" value="SusD-like_2"/>
    <property type="match status" value="1"/>
</dbReference>
<evidence type="ECO:0000313" key="2">
    <source>
        <dbReference type="EMBL" id="REA57518.1"/>
    </source>
</evidence>
<accession>A0A3D8Y887</accession>
<dbReference type="RefSeq" id="WP_115833420.1">
    <property type="nucleotide sequence ID" value="NZ_QNUL01000027.1"/>
</dbReference>
<feature type="signal peptide" evidence="1">
    <location>
        <begin position="1"/>
        <end position="21"/>
    </location>
</feature>
<protein>
    <recommendedName>
        <fullName evidence="4">SusD/RagB family nutrient-binding outer membrane lipoprotein</fullName>
    </recommendedName>
</protein>
<keyword evidence="1" id="KW-0732">Signal</keyword>
<dbReference type="EMBL" id="QNUL01000027">
    <property type="protein sequence ID" value="REA57518.1"/>
    <property type="molecule type" value="Genomic_DNA"/>
</dbReference>
<comment type="caution">
    <text evidence="2">The sequence shown here is derived from an EMBL/GenBank/DDBJ whole genome shotgun (WGS) entry which is preliminary data.</text>
</comment>
<name>A0A3D8Y887_9BACT</name>
<proteinExistence type="predicted"/>
<keyword evidence="3" id="KW-1185">Reference proteome</keyword>